<name>A0A0Q1CL99_9FLAO</name>
<dbReference type="RefSeq" id="WP_082433590.1">
    <property type="nucleotide sequence ID" value="NZ_LCTZ01000002.1"/>
</dbReference>
<dbReference type="STRING" id="346185.AAY42_14150"/>
<protein>
    <submittedName>
        <fullName evidence="1">Uncharacterized protein</fullName>
    </submittedName>
</protein>
<organism evidence="1 2">
    <name type="scientific">Flagellimonas eckloniae</name>
    <dbReference type="NCBI Taxonomy" id="346185"/>
    <lineage>
        <taxon>Bacteria</taxon>
        <taxon>Pseudomonadati</taxon>
        <taxon>Bacteroidota</taxon>
        <taxon>Flavobacteriia</taxon>
        <taxon>Flavobacteriales</taxon>
        <taxon>Flavobacteriaceae</taxon>
        <taxon>Flagellimonas</taxon>
    </lineage>
</organism>
<proteinExistence type="predicted"/>
<sequence>MLRPIAPLVEYVVYEDYIAEFLCINKEKQELECNGKCYLMERLNEQSDQKQQNLPRIALEEYPIGFVELLSFTIDNELVSASLNLNFYNNNYSFIFSSSDFHPPNKAC</sequence>
<reference evidence="1 2" key="1">
    <citation type="submission" date="2015-04" db="EMBL/GenBank/DDBJ databases">
        <title>Complete genome of flavobacterium.</title>
        <authorList>
            <person name="Kwon Y.M."/>
            <person name="Kim S.-J."/>
        </authorList>
    </citation>
    <scope>NUCLEOTIDE SEQUENCE [LARGE SCALE GENOMIC DNA]</scope>
    <source>
        <strain evidence="1 2">DK169</strain>
    </source>
</reference>
<evidence type="ECO:0000313" key="1">
    <source>
        <dbReference type="EMBL" id="KQC31773.1"/>
    </source>
</evidence>
<gene>
    <name evidence="1" type="ORF">AAY42_14150</name>
</gene>
<evidence type="ECO:0000313" key="2">
    <source>
        <dbReference type="Proteomes" id="UP000050827"/>
    </source>
</evidence>
<comment type="caution">
    <text evidence="1">The sequence shown here is derived from an EMBL/GenBank/DDBJ whole genome shotgun (WGS) entry which is preliminary data.</text>
</comment>
<keyword evidence="2" id="KW-1185">Reference proteome</keyword>
<dbReference type="AlphaFoldDB" id="A0A0Q1CL99"/>
<dbReference type="Proteomes" id="UP000050827">
    <property type="component" value="Unassembled WGS sequence"/>
</dbReference>
<accession>A0A0Q1CL99</accession>
<dbReference type="OrthoDB" id="980645at2"/>
<dbReference type="EMBL" id="LCTZ01000002">
    <property type="protein sequence ID" value="KQC31773.1"/>
    <property type="molecule type" value="Genomic_DNA"/>
</dbReference>